<dbReference type="Pfam" id="PF06325">
    <property type="entry name" value="PrmA"/>
    <property type="match status" value="1"/>
</dbReference>
<keyword evidence="4 5" id="KW-0949">S-adenosyl-L-methionine</keyword>
<dbReference type="CDD" id="cd02440">
    <property type="entry name" value="AdoMet_MTases"/>
    <property type="match status" value="1"/>
</dbReference>
<dbReference type="PANTHER" id="PTHR43648">
    <property type="entry name" value="ELECTRON TRANSFER FLAVOPROTEIN BETA SUBUNIT LYSINE METHYLTRANSFERASE"/>
    <property type="match status" value="1"/>
</dbReference>
<comment type="catalytic activity">
    <reaction evidence="5">
        <text>L-lysyl-[protein] + 3 S-adenosyl-L-methionine = N(6),N(6),N(6)-trimethyl-L-lysyl-[protein] + 3 S-adenosyl-L-homocysteine + 3 H(+)</text>
        <dbReference type="Rhea" id="RHEA:54192"/>
        <dbReference type="Rhea" id="RHEA-COMP:9752"/>
        <dbReference type="Rhea" id="RHEA-COMP:13826"/>
        <dbReference type="ChEBI" id="CHEBI:15378"/>
        <dbReference type="ChEBI" id="CHEBI:29969"/>
        <dbReference type="ChEBI" id="CHEBI:57856"/>
        <dbReference type="ChEBI" id="CHEBI:59789"/>
        <dbReference type="ChEBI" id="CHEBI:61961"/>
    </reaction>
</comment>
<keyword evidence="7" id="KW-0689">Ribosomal protein</keyword>
<feature type="binding site" evidence="5">
    <location>
        <position position="184"/>
    </location>
    <ligand>
        <name>S-adenosyl-L-methionine</name>
        <dbReference type="ChEBI" id="CHEBI:59789"/>
    </ligand>
</feature>
<keyword evidence="7" id="KW-0687">Ribonucleoprotein</keyword>
<gene>
    <name evidence="5" type="primary">prmA</name>
    <name evidence="7" type="ORF">KTQ36_03040</name>
</gene>
<dbReference type="Proteomes" id="UP000698028">
    <property type="component" value="Unassembled WGS sequence"/>
</dbReference>
<evidence type="ECO:0000313" key="7">
    <source>
        <dbReference type="EMBL" id="MBW0144269.1"/>
    </source>
</evidence>
<comment type="function">
    <text evidence="5">Methylates ribosomal protein L11.</text>
</comment>
<dbReference type="HAMAP" id="MF_00735">
    <property type="entry name" value="Methyltr_PrmA"/>
    <property type="match status" value="1"/>
</dbReference>
<keyword evidence="1 5" id="KW-0963">Cytoplasm</keyword>
<keyword evidence="8" id="KW-1185">Reference proteome</keyword>
<feature type="binding site" evidence="5">
    <location>
        <position position="283"/>
    </location>
    <ligand>
        <name>S-adenosyl-L-methionine</name>
        <dbReference type="ChEBI" id="CHEBI:59789"/>
    </ligand>
</feature>
<dbReference type="EC" id="2.1.1.-" evidence="5"/>
<dbReference type="GO" id="GO:0008168">
    <property type="term" value="F:methyltransferase activity"/>
    <property type="evidence" value="ECO:0007669"/>
    <property type="project" value="UniProtKB-KW"/>
</dbReference>
<accession>A0ABS6V3Y3</accession>
<dbReference type="InterPro" id="IPR004498">
    <property type="entry name" value="Ribosomal_PrmA_MeTrfase"/>
</dbReference>
<evidence type="ECO:0000256" key="5">
    <source>
        <dbReference type="HAMAP-Rule" id="MF_00735"/>
    </source>
</evidence>
<dbReference type="PANTHER" id="PTHR43648:SF1">
    <property type="entry name" value="ELECTRON TRANSFER FLAVOPROTEIN BETA SUBUNIT LYSINE METHYLTRANSFERASE"/>
    <property type="match status" value="1"/>
</dbReference>
<keyword evidence="3 5" id="KW-0808">Transferase</keyword>
<comment type="caution">
    <text evidence="7">The sequence shown here is derived from an EMBL/GenBank/DDBJ whole genome shotgun (WGS) entry which is preliminary data.</text>
</comment>
<comment type="subcellular location">
    <subcellularLocation>
        <location evidence="5">Cytoplasm</location>
    </subcellularLocation>
</comment>
<evidence type="ECO:0000256" key="3">
    <source>
        <dbReference type="ARBA" id="ARBA00022679"/>
    </source>
</evidence>
<dbReference type="GO" id="GO:0032259">
    <property type="term" value="P:methylation"/>
    <property type="evidence" value="ECO:0007669"/>
    <property type="project" value="UniProtKB-KW"/>
</dbReference>
<dbReference type="EMBL" id="JAHVAH010000001">
    <property type="protein sequence ID" value="MBW0144269.1"/>
    <property type="molecule type" value="Genomic_DNA"/>
</dbReference>
<evidence type="ECO:0000256" key="2">
    <source>
        <dbReference type="ARBA" id="ARBA00022603"/>
    </source>
</evidence>
<evidence type="ECO:0000256" key="4">
    <source>
        <dbReference type="ARBA" id="ARBA00022691"/>
    </source>
</evidence>
<feature type="compositionally biased region" description="Basic and acidic residues" evidence="6">
    <location>
        <begin position="19"/>
        <end position="31"/>
    </location>
</feature>
<dbReference type="GO" id="GO:0005840">
    <property type="term" value="C:ribosome"/>
    <property type="evidence" value="ECO:0007669"/>
    <property type="project" value="UniProtKB-KW"/>
</dbReference>
<reference evidence="7 8" key="1">
    <citation type="submission" date="2021-07" db="EMBL/GenBank/DDBJ databases">
        <title>The draft genome sequence of Sphingomicrobium sp. B8.</title>
        <authorList>
            <person name="Mu L."/>
        </authorList>
    </citation>
    <scope>NUCLEOTIDE SEQUENCE [LARGE SCALE GENOMIC DNA]</scope>
    <source>
        <strain evidence="7 8">B8</strain>
    </source>
</reference>
<evidence type="ECO:0000256" key="6">
    <source>
        <dbReference type="SAM" id="MobiDB-lite"/>
    </source>
</evidence>
<evidence type="ECO:0000256" key="1">
    <source>
        <dbReference type="ARBA" id="ARBA00022490"/>
    </source>
</evidence>
<feature type="region of interest" description="Disordered" evidence="6">
    <location>
        <begin position="1"/>
        <end position="53"/>
    </location>
</feature>
<sequence length="346" mass="37220">MRRAPHPAPQRERHARPLRGRDAADRPERLHRLCRQNARASGRATREGSPMSWKVSLDCTKAQAQAVSEDGDALFAMHDNPPVLVADEPDPEQPDRWRLHAYFENEPTTQELMLLKRLAPDGEPEIAHLKDEDWVTMSQAGLEPIHAGRFFVHTPQHRDLIPKGAVAFEIDAGLAFGTGQHATTAGCLQSLDRLADQGKHFSNIIDVGTGTGLLAFAALKLWPEARVVASDIDPVAIEVAEENASLNKIPVAEAAGHVLLLTAPGLGHPLIANRKPYDLLIANILAGPLVSLAPGFAAALAKGGTMILSGLLDSQADTVAAAYEAEGLSVVDKGDGEWRVLVLEKG</sequence>
<evidence type="ECO:0000313" key="8">
    <source>
        <dbReference type="Proteomes" id="UP000698028"/>
    </source>
</evidence>
<feature type="binding site" evidence="5">
    <location>
        <position position="208"/>
    </location>
    <ligand>
        <name>S-adenosyl-L-methionine</name>
        <dbReference type="ChEBI" id="CHEBI:59789"/>
    </ligand>
</feature>
<feature type="binding site" evidence="5">
    <location>
        <position position="231"/>
    </location>
    <ligand>
        <name>S-adenosyl-L-methionine</name>
        <dbReference type="ChEBI" id="CHEBI:59789"/>
    </ligand>
</feature>
<comment type="similarity">
    <text evidence="5">Belongs to the methyltransferase superfamily. PrmA family.</text>
</comment>
<name>A0ABS6V3Y3_9SPHN</name>
<organism evidence="7 8">
    <name type="scientific">Sphingomicrobium clamense</name>
    <dbReference type="NCBI Taxonomy" id="2851013"/>
    <lineage>
        <taxon>Bacteria</taxon>
        <taxon>Pseudomonadati</taxon>
        <taxon>Pseudomonadota</taxon>
        <taxon>Alphaproteobacteria</taxon>
        <taxon>Sphingomonadales</taxon>
        <taxon>Sphingomonadaceae</taxon>
        <taxon>Sphingomicrobium</taxon>
    </lineage>
</organism>
<proteinExistence type="inferred from homology"/>
<dbReference type="InterPro" id="IPR050078">
    <property type="entry name" value="Ribosomal_L11_MeTrfase_PrmA"/>
</dbReference>
<protein>
    <recommendedName>
        <fullName evidence="5">Ribosomal protein L11 methyltransferase</fullName>
        <shortName evidence="5">L11 Mtase</shortName>
        <ecNumber evidence="5">2.1.1.-</ecNumber>
    </recommendedName>
</protein>
<keyword evidence="2 5" id="KW-0489">Methyltransferase</keyword>